<comment type="caution">
    <text evidence="1">The sequence shown here is derived from an EMBL/GenBank/DDBJ whole genome shotgun (WGS) entry which is preliminary data.</text>
</comment>
<evidence type="ECO:0000313" key="1">
    <source>
        <dbReference type="EMBL" id="KSU49623.1"/>
    </source>
</evidence>
<dbReference type="Proteomes" id="UP000053797">
    <property type="component" value="Unassembled WGS sequence"/>
</dbReference>
<organism evidence="1 2">
    <name type="scientific">Exiguobacterium indicum</name>
    <dbReference type="NCBI Taxonomy" id="296995"/>
    <lineage>
        <taxon>Bacteria</taxon>
        <taxon>Bacillati</taxon>
        <taxon>Bacillota</taxon>
        <taxon>Bacilli</taxon>
        <taxon>Bacillales</taxon>
        <taxon>Bacillales Family XII. Incertae Sedis</taxon>
        <taxon>Exiguobacterium</taxon>
    </lineage>
</organism>
<name>A0A0V8GH40_9BACL</name>
<protein>
    <submittedName>
        <fullName evidence="1">Uncharacterized protein</fullName>
    </submittedName>
</protein>
<gene>
    <name evidence="1" type="ORF">AS033_09705</name>
</gene>
<evidence type="ECO:0000313" key="2">
    <source>
        <dbReference type="Proteomes" id="UP000053797"/>
    </source>
</evidence>
<dbReference type="RefSeq" id="WP_058265353.1">
    <property type="nucleotide sequence ID" value="NZ_FMYN01000002.1"/>
</dbReference>
<dbReference type="AlphaFoldDB" id="A0A0V8GH40"/>
<accession>A0A0V8GH40</accession>
<dbReference type="OrthoDB" id="2354029at2"/>
<sequence>MLYIDLEKHTNHAKVIKDRYLDIDQPGVIKSIYSMGCLPNDEKRDYQHDSNEVLKHFLTRLNRFPLFVTFGGGFTNEEVEPFFQKENLCYTKIQPDKSSPFYSVQVNDASELERLLDETYWYAAVNDFYFLSFTNLLTFERKMVKGWFFKKERIVPVIRATKEMSFITMEHDFMGYYLFSNEACFDSEDKVKAFLPKGEGIDYYD</sequence>
<proteinExistence type="predicted"/>
<reference evidence="1 2" key="1">
    <citation type="journal article" date="2015" name="Int. J. Syst. Evol. Microbiol.">
        <title>Exiguobacterium enclense sp. nov., isolated from sediment.</title>
        <authorList>
            <person name="Dastager S.G."/>
            <person name="Mawlankar R."/>
            <person name="Sonalkar V.V."/>
            <person name="Thorat M.N."/>
            <person name="Mual P."/>
            <person name="Verma A."/>
            <person name="Krishnamurthi S."/>
            <person name="Tang S.K."/>
            <person name="Li W.J."/>
        </authorList>
    </citation>
    <scope>NUCLEOTIDE SEQUENCE [LARGE SCALE GENOMIC DNA]</scope>
    <source>
        <strain evidence="1 2">NIO-1109</strain>
    </source>
</reference>
<dbReference type="EMBL" id="LNQL01000002">
    <property type="protein sequence ID" value="KSU49623.1"/>
    <property type="molecule type" value="Genomic_DNA"/>
</dbReference>